<dbReference type="Pfam" id="PF10898">
    <property type="entry name" value="DUF2716"/>
    <property type="match status" value="1"/>
</dbReference>
<proteinExistence type="predicted"/>
<dbReference type="InterPro" id="IPR020323">
    <property type="entry name" value="DUF2716"/>
</dbReference>
<comment type="caution">
    <text evidence="1">The sequence shown here is derived from an EMBL/GenBank/DDBJ whole genome shotgun (WGS) entry which is preliminary data.</text>
</comment>
<dbReference type="eggNOG" id="COG0454">
    <property type="taxonomic scope" value="Bacteria"/>
</dbReference>
<evidence type="ECO:0000313" key="1">
    <source>
        <dbReference type="EMBL" id="KOG32844.1"/>
    </source>
</evidence>
<accession>A0A0L8L427</accession>
<keyword evidence="2" id="KW-1185">Reference proteome</keyword>
<reference evidence="2" key="1">
    <citation type="submission" date="2015-07" db="EMBL/GenBank/DDBJ databases">
        <authorList>
            <person name="Ju K.-S."/>
            <person name="Doroghazi J.R."/>
            <person name="Metcalf W.W."/>
        </authorList>
    </citation>
    <scope>NUCLEOTIDE SEQUENCE [LARGE SCALE GENOMIC DNA]</scope>
    <source>
        <strain evidence="2">NRRL 2290</strain>
    </source>
</reference>
<dbReference type="PATRIC" id="fig|67356.5.peg.5508"/>
<sequence>MYDEQVRGHVPERAPTGAVVEQDGPVLRTHYGTHGTVRHTPLPAKTTPTEVAELIRRLQSAFAVRGEPVEWRTYSHDLVALGEPLCAAGFTAVGPERTLLLADLDDVTVGTGAVAPPKGMRVRRLDHGHHREQELARFAEAGGPYARSLADVREDHGNSLDWALNVLLLEAEARLVGVGWAEAVGSTEFVAVRGMTGPHTEFLPDWIRWARDSRSLHLGGGPPREAPDRRYLMAEAPDGAIRDALLAVGFRAASTVRSYAWTPAGPPPAATRPVSMLIDDRDHDALCEEFKARFAFKPSYTYYPAIEEPPDSVTWHVGDVTDTRHKYRLMRNLPDDHRVARLQKAVERGLRACVRPGEQLYSVSWWHQGYRFDPARVGGAGRPTWPGAACWEGEYYKLLTRDLRMGTFWHPWEESLCVFGAELLAEVEHDLTAILGTVMRRGGRNTGNVWTFESRSDPA</sequence>
<name>A0A0L8L427_9ACTN</name>
<gene>
    <name evidence="1" type="ORF">ADK37_25715</name>
</gene>
<dbReference type="AlphaFoldDB" id="A0A0L8L427"/>
<dbReference type="EMBL" id="LGUS01000179">
    <property type="protein sequence ID" value="KOG32844.1"/>
    <property type="molecule type" value="Genomic_DNA"/>
</dbReference>
<dbReference type="Gene3D" id="3.40.630.30">
    <property type="match status" value="1"/>
</dbReference>
<dbReference type="STRING" id="67356.AQJ84_39155"/>
<dbReference type="Proteomes" id="UP000037251">
    <property type="component" value="Unassembled WGS sequence"/>
</dbReference>
<evidence type="ECO:0000313" key="2">
    <source>
        <dbReference type="Proteomes" id="UP000037251"/>
    </source>
</evidence>
<organism evidence="1 2">
    <name type="scientific">Streptomyces resistomycificus</name>
    <dbReference type="NCBI Taxonomy" id="67356"/>
    <lineage>
        <taxon>Bacteria</taxon>
        <taxon>Bacillati</taxon>
        <taxon>Actinomycetota</taxon>
        <taxon>Actinomycetes</taxon>
        <taxon>Kitasatosporales</taxon>
        <taxon>Streptomycetaceae</taxon>
        <taxon>Streptomyces</taxon>
        <taxon>Streptomyces aurantiacus group</taxon>
    </lineage>
</organism>
<protein>
    <submittedName>
        <fullName evidence="1">Uncharacterized protein</fullName>
    </submittedName>
</protein>